<dbReference type="SUPFAM" id="SSF51004">
    <property type="entry name" value="C-terminal (heme d1) domain of cytochrome cd1-nitrite reductase"/>
    <property type="match status" value="1"/>
</dbReference>
<dbReference type="InterPro" id="IPR011048">
    <property type="entry name" value="Haem_d1_sf"/>
</dbReference>
<dbReference type="Gene3D" id="2.130.10.10">
    <property type="entry name" value="YVTN repeat-like/Quinoprotein amine dehydrogenase"/>
    <property type="match status" value="1"/>
</dbReference>
<accession>A0A383DQZ1</accession>
<name>A0A383DQZ1_9ZZZZ</name>
<organism evidence="1">
    <name type="scientific">marine metagenome</name>
    <dbReference type="NCBI Taxonomy" id="408172"/>
    <lineage>
        <taxon>unclassified sequences</taxon>
        <taxon>metagenomes</taxon>
        <taxon>ecological metagenomes</taxon>
    </lineage>
</organism>
<gene>
    <name evidence="1" type="ORF">METZ01_LOCUS499112</name>
</gene>
<evidence type="ECO:0008006" key="2">
    <source>
        <dbReference type="Google" id="ProtNLM"/>
    </source>
</evidence>
<sequence length="114" mass="12770">VDDKVYFTNWITSDVKVFNLFTYNIEASIPVGSMPEGIISDGTKLWVANSGEDTVSEIDITSLSETRHIVGSGPQNLVKHNSNIYVSRTYYSDDWTITYHGASRIGTKITIKDY</sequence>
<dbReference type="PANTHER" id="PTHR47197">
    <property type="entry name" value="PROTEIN NIRF"/>
    <property type="match status" value="1"/>
</dbReference>
<dbReference type="PANTHER" id="PTHR47197:SF3">
    <property type="entry name" value="DIHYDRO-HEME D1 DEHYDROGENASE"/>
    <property type="match status" value="1"/>
</dbReference>
<proteinExistence type="predicted"/>
<protein>
    <recommendedName>
        <fullName evidence="2">YncE family protein</fullName>
    </recommendedName>
</protein>
<feature type="non-terminal residue" evidence="1">
    <location>
        <position position="1"/>
    </location>
</feature>
<evidence type="ECO:0000313" key="1">
    <source>
        <dbReference type="EMBL" id="SVE46258.1"/>
    </source>
</evidence>
<reference evidence="1" key="1">
    <citation type="submission" date="2018-05" db="EMBL/GenBank/DDBJ databases">
        <authorList>
            <person name="Lanie J.A."/>
            <person name="Ng W.-L."/>
            <person name="Kazmierczak K.M."/>
            <person name="Andrzejewski T.M."/>
            <person name="Davidsen T.M."/>
            <person name="Wayne K.J."/>
            <person name="Tettelin H."/>
            <person name="Glass J.I."/>
            <person name="Rusch D."/>
            <person name="Podicherti R."/>
            <person name="Tsui H.-C.T."/>
            <person name="Winkler M.E."/>
        </authorList>
    </citation>
    <scope>NUCLEOTIDE SEQUENCE</scope>
</reference>
<dbReference type="EMBL" id="UINC01218989">
    <property type="protein sequence ID" value="SVE46258.1"/>
    <property type="molecule type" value="Genomic_DNA"/>
</dbReference>
<dbReference type="AlphaFoldDB" id="A0A383DQZ1"/>
<dbReference type="InterPro" id="IPR015943">
    <property type="entry name" value="WD40/YVTN_repeat-like_dom_sf"/>
</dbReference>
<dbReference type="InterPro" id="IPR051200">
    <property type="entry name" value="Host-pathogen_enzymatic-act"/>
</dbReference>